<dbReference type="EMBL" id="LJEB01000158">
    <property type="protein sequence ID" value="KPR48541.1"/>
    <property type="molecule type" value="Genomic_DNA"/>
</dbReference>
<reference evidence="8" key="6">
    <citation type="journal article" date="2021" name="Microb. Genom.">
        <title>A genomic epidemiological study shows that prevalence of antimicrobial resistance in Enterobacterales is associated with the livestock host, as well as antimicrobial usage.</title>
        <authorList>
            <person name="AbuOun M."/>
            <person name="Jones H."/>
            <person name="Stubberfield E."/>
            <person name="Gilson D."/>
            <person name="Shaw L.P."/>
            <person name="Hubbard A.T.M."/>
            <person name="Chau K.K."/>
            <person name="Sebra R."/>
            <person name="Peto T.E.A."/>
            <person name="Crook D.W."/>
            <person name="Read D.S."/>
            <person name="Gweon H.S."/>
            <person name="Walker A.S."/>
            <person name="Stoesser N."/>
            <person name="Smith R.P."/>
            <person name="Anjum M.F."/>
            <person name="On Behalf Of The Rehab Consortium."/>
        </authorList>
    </citation>
    <scope>NUCLEOTIDE SEQUENCE</scope>
    <source>
        <strain evidence="8">RHBSTW-00398</strain>
    </source>
</reference>
<dbReference type="AlphaFoldDB" id="A0A0P8Q0V0"/>
<reference evidence="6 9" key="2">
    <citation type="journal article" date="2017" name="PLoS ONE">
        <title>Genomic and phenotypic characterisation of fluoroquinolone resistance mechanisms in Enterobacteriaceae in Durban, South Africa.</title>
        <authorList>
            <person name="Osei Sekyere J."/>
            <person name="Amoako D.G."/>
        </authorList>
    </citation>
    <scope>NUCLEOTIDE SEQUENCE [LARGE SCALE GENOMIC DNA]</scope>
    <source>
        <strain evidence="6 9">ST62:944112508</strain>
    </source>
</reference>
<accession>A0A0P8Q0V0</accession>
<dbReference type="Proteomes" id="UP001169574">
    <property type="component" value="Unassembled WGS sequence"/>
</dbReference>
<dbReference type="EMBL" id="ABKLER030000038">
    <property type="protein sequence ID" value="EMN4147742.1"/>
    <property type="molecule type" value="Genomic_DNA"/>
</dbReference>
<dbReference type="Proteomes" id="UP001279522">
    <property type="component" value="Unassembled WGS sequence"/>
</dbReference>
<geneLocation type="plasmid" evidence="11">
    <name>prhbstw-00398_2</name>
</geneLocation>
<dbReference type="EMBL" id="CP055539">
    <property type="protein sequence ID" value="QLO16758.1"/>
    <property type="molecule type" value="Genomic_DNA"/>
</dbReference>
<reference evidence="11" key="5">
    <citation type="submission" date="2020-06" db="EMBL/GenBank/DDBJ databases">
        <title>REHAB project genomes.</title>
        <authorList>
            <person name="Shaw L.P."/>
        </authorList>
    </citation>
    <scope>NUCLEOTIDE SEQUENCE [LARGE SCALE GENOMIC DNA]</scope>
    <source>
        <strain evidence="11">RHBSTW-00398</strain>
        <plasmid evidence="11">prhbstw-00398_2</plasmid>
    </source>
</reference>
<organism evidence="7 10">
    <name type="scientific">Citrobacter freundii</name>
    <dbReference type="NCBI Taxonomy" id="546"/>
    <lineage>
        <taxon>Bacteria</taxon>
        <taxon>Pseudomonadati</taxon>
        <taxon>Pseudomonadota</taxon>
        <taxon>Gammaproteobacteria</taxon>
        <taxon>Enterobacterales</taxon>
        <taxon>Enterobacteriaceae</taxon>
        <taxon>Citrobacter</taxon>
        <taxon>Citrobacter freundii complex</taxon>
    </lineage>
</organism>
<evidence type="ECO:0000313" key="8">
    <source>
        <dbReference type="EMBL" id="QLO16758.1"/>
    </source>
</evidence>
<dbReference type="RefSeq" id="WP_007372297.1">
    <property type="nucleotide sequence ID" value="NZ_AP026941.1"/>
</dbReference>
<reference evidence="5" key="4">
    <citation type="journal article" date="2018" name="Genome Biol.">
        <title>SKESA: strategic k-mer extension for scrupulous assemblies.</title>
        <authorList>
            <person name="Souvorov A."/>
            <person name="Agarwala R."/>
            <person name="Lipman D.J."/>
        </authorList>
    </citation>
    <scope>NUCLEOTIDE SEQUENCE</scope>
    <source>
        <strain evidence="5">91871</strain>
    </source>
</reference>
<evidence type="ECO:0000313" key="4">
    <source>
        <dbReference type="EMBL" id="EMN4147742.1"/>
    </source>
</evidence>
<keyword evidence="8" id="KW-0614">Plasmid</keyword>
<evidence type="ECO:0000313" key="11">
    <source>
        <dbReference type="Proteomes" id="UP000510650"/>
    </source>
</evidence>
<dbReference type="Proteomes" id="UP000885148">
    <property type="component" value="Unassembled WGS sequence"/>
</dbReference>
<dbReference type="EMBL" id="NEFA01000022">
    <property type="protein sequence ID" value="OYR01845.1"/>
    <property type="molecule type" value="Genomic_DNA"/>
</dbReference>
<protein>
    <submittedName>
        <fullName evidence="7">Uncharacterized protein</fullName>
    </submittedName>
</protein>
<evidence type="ECO:0000313" key="1">
    <source>
        <dbReference type="EMBL" id="EHT9938982.1"/>
    </source>
</evidence>
<dbReference type="EMBL" id="ABOSXX010000031">
    <property type="protein sequence ID" value="ELV3681842.1"/>
    <property type="molecule type" value="Genomic_DNA"/>
</dbReference>
<dbReference type="EMBL" id="ABBJDF010000010">
    <property type="protein sequence ID" value="EHT9938982.1"/>
    <property type="molecule type" value="Genomic_DNA"/>
</dbReference>
<dbReference type="Proteomes" id="UP000510650">
    <property type="component" value="Plasmid pRHBSTW-00398_2"/>
</dbReference>
<dbReference type="EMBL" id="DAESCB010000044">
    <property type="protein sequence ID" value="HBH7045284.1"/>
    <property type="molecule type" value="Genomic_DNA"/>
</dbReference>
<evidence type="ECO:0000313" key="6">
    <source>
        <dbReference type="EMBL" id="KPR48541.1"/>
    </source>
</evidence>
<evidence type="ECO:0000313" key="9">
    <source>
        <dbReference type="Proteomes" id="UP000050520"/>
    </source>
</evidence>
<evidence type="ECO:0000313" key="5">
    <source>
        <dbReference type="EMBL" id="HBH7045284.1"/>
    </source>
</evidence>
<gene>
    <name evidence="6" type="ORF">AN672_25720</name>
    <name evidence="7" type="ORF">B9P89_17895</name>
    <name evidence="8" type="ORF">HV183_25630</name>
    <name evidence="5" type="ORF">KV121_005460</name>
    <name evidence="1" type="ORF">KY227_002051</name>
    <name evidence="3" type="ORF">P7U51_004099</name>
    <name evidence="4" type="ORF">PQQ21_005099</name>
    <name evidence="2" type="ORF">SGX49_004332</name>
</gene>
<dbReference type="Proteomes" id="UP000215827">
    <property type="component" value="Unassembled WGS sequence"/>
</dbReference>
<evidence type="ECO:0000313" key="10">
    <source>
        <dbReference type="Proteomes" id="UP000215827"/>
    </source>
</evidence>
<reference evidence="7 10" key="3">
    <citation type="submission" date="2017-04" db="EMBL/GenBank/DDBJ databases">
        <title>Emergence of KPC-2-producing Citrobacter isolates from sediments of a Chinese river.</title>
        <authorList>
            <person name="Zheng B."/>
        </authorList>
    </citation>
    <scope>NUCLEOTIDE SEQUENCE [LARGE SCALE GENOMIC DNA]</scope>
    <source>
        <strain evidence="7 10">C191</strain>
    </source>
</reference>
<evidence type="ECO:0000313" key="7">
    <source>
        <dbReference type="EMBL" id="OYR01845.1"/>
    </source>
</evidence>
<name>A0A0P8Q0V0_CITFR</name>
<dbReference type="Proteomes" id="UP000050520">
    <property type="component" value="Unassembled WGS sequence"/>
</dbReference>
<reference evidence="5" key="8">
    <citation type="submission" date="2021-07" db="EMBL/GenBank/DDBJ databases">
        <authorList>
            <consortium name="NCBI Pathogen Detection Project"/>
        </authorList>
    </citation>
    <scope>NUCLEOTIDE SEQUENCE</scope>
    <source>
        <strain evidence="5">91871</strain>
    </source>
</reference>
<reference evidence="9" key="1">
    <citation type="submission" date="2015-09" db="EMBL/GenBank/DDBJ databases">
        <title>Prevalence of NDMs in South Africa.</title>
        <authorList>
            <person name="Osei Sekyere J."/>
            <person name="Govinden U."/>
            <person name="Essack S."/>
            <person name="Haldorsen B."/>
            <person name="Samuelsen O."/>
            <person name="Aasnaes B."/>
            <person name="Sundsfjord A."/>
        </authorList>
    </citation>
    <scope>NUCLEOTIDE SEQUENCE [LARGE SCALE GENOMIC DNA]</scope>
    <source>
        <strain evidence="9">ST62:944112508</strain>
    </source>
</reference>
<evidence type="ECO:0000313" key="2">
    <source>
        <dbReference type="EMBL" id="ELV3681842.1"/>
    </source>
</evidence>
<proteinExistence type="predicted"/>
<reference evidence="1" key="7">
    <citation type="submission" date="2021-07" db="EMBL/GenBank/DDBJ databases">
        <authorList>
            <consortium name="Clinical and Environmental Microbiology Branch: Whole genome sequencing antimicrobial resistance pathogens in the healthcare setting"/>
        </authorList>
    </citation>
    <scope>NUCLEOTIDE SEQUENCE</scope>
    <source>
        <strain evidence="1">2021DK-00049</strain>
        <strain evidence="4">2023GN-00102</strain>
        <strain evidence="2">2023GN-00287</strain>
        <strain evidence="3">Whole organism</strain>
    </source>
</reference>
<geneLocation type="plasmid" evidence="8">
    <name>pRHBSTW-00398_2</name>
</geneLocation>
<sequence>MLNPAICAMFMFQGFQHEVSRLTALSVANPIPLTFNCDSVQTMICETLAGGEIECAHWMLDAAEQICKACEPAYQASEEPGVWYYDIAERLGAEVACRCVKGDISTDQLVAVAVNLTESWNTLSEDSNQEPDCGSYENTVRTLVERADTAEAACVEAVRILDGGERQALSKAIAILRPVAATLQ</sequence>
<dbReference type="EMBL" id="ABLGCN030000013">
    <property type="protein sequence ID" value="EMM7459532.1"/>
    <property type="molecule type" value="Genomic_DNA"/>
</dbReference>
<evidence type="ECO:0000313" key="3">
    <source>
        <dbReference type="EMBL" id="EMM7459532.1"/>
    </source>
</evidence>